<keyword evidence="1" id="KW-0472">Membrane</keyword>
<evidence type="ECO:0000313" key="2">
    <source>
        <dbReference type="EMBL" id="MBR7798020.1"/>
    </source>
</evidence>
<dbReference type="Proteomes" id="UP000675284">
    <property type="component" value="Unassembled WGS sequence"/>
</dbReference>
<evidence type="ECO:0000313" key="3">
    <source>
        <dbReference type="Proteomes" id="UP000675284"/>
    </source>
</evidence>
<reference evidence="2" key="1">
    <citation type="submission" date="2021-04" db="EMBL/GenBank/DDBJ databases">
        <title>Isolation and polyphasic classification of algal microorganism.</title>
        <authorList>
            <person name="Wang S."/>
        </authorList>
    </citation>
    <scope>NUCLEOTIDE SEQUENCE</scope>
    <source>
        <strain evidence="2">720a</strain>
    </source>
</reference>
<keyword evidence="3" id="KW-1185">Reference proteome</keyword>
<dbReference type="EMBL" id="JAGSOT010000082">
    <property type="protein sequence ID" value="MBR7798020.1"/>
    <property type="molecule type" value="Genomic_DNA"/>
</dbReference>
<name>A0A941DWD9_9BACI</name>
<dbReference type="RefSeq" id="WP_166530929.1">
    <property type="nucleotide sequence ID" value="NZ_BAAACY010000073.1"/>
</dbReference>
<protein>
    <recommendedName>
        <fullName evidence="4">DUF4367 domain-containing protein</fullName>
    </recommendedName>
</protein>
<dbReference type="AlphaFoldDB" id="A0A941DWD9"/>
<feature type="transmembrane region" description="Helical" evidence="1">
    <location>
        <begin position="50"/>
        <end position="70"/>
    </location>
</feature>
<keyword evidence="1" id="KW-0812">Transmembrane</keyword>
<accession>A0A941DWD9</accession>
<organism evidence="2 3">
    <name type="scientific">Virgibacillus salarius</name>
    <dbReference type="NCBI Taxonomy" id="447199"/>
    <lineage>
        <taxon>Bacteria</taxon>
        <taxon>Bacillati</taxon>
        <taxon>Bacillota</taxon>
        <taxon>Bacilli</taxon>
        <taxon>Bacillales</taxon>
        <taxon>Bacillaceae</taxon>
        <taxon>Virgibacillus</taxon>
    </lineage>
</organism>
<evidence type="ECO:0000256" key="1">
    <source>
        <dbReference type="SAM" id="Phobius"/>
    </source>
</evidence>
<gene>
    <name evidence="2" type="ORF">KCX74_18500</name>
</gene>
<comment type="caution">
    <text evidence="2">The sequence shown here is derived from an EMBL/GenBank/DDBJ whole genome shotgun (WGS) entry which is preliminary data.</text>
</comment>
<proteinExistence type="predicted"/>
<evidence type="ECO:0008006" key="4">
    <source>
        <dbReference type="Google" id="ProtNLM"/>
    </source>
</evidence>
<sequence>MKDNNLFDKQLEAELKRKTQLDMDVKQAIWKSIEDELFHSITEHDKNRRGVWVAGISLAAVMLILLFGVMTETGQAMIQNLKDLFIEEKQEQIEMEGQQEELDTHLETNEELRYVIYLDDERYKMDKGGEADRIELKEELPDSYPDVYMEIRREENTTTEEVAADIKETLNNEEMEIVEETRTKNPIEAELIRGRGSKYPEWDTPIYQYYVTDSMNGQVFVIKQAYFLEAAEGHGARFHYMLESFEIVK</sequence>
<keyword evidence="1" id="KW-1133">Transmembrane helix</keyword>